<dbReference type="PANTHER" id="PTHR43580">
    <property type="entry name" value="OXIDOREDUCTASE GLYR1-RELATED"/>
    <property type="match status" value="1"/>
</dbReference>
<dbReference type="AlphaFoldDB" id="A0A117PVN2"/>
<dbReference type="InterPro" id="IPR015815">
    <property type="entry name" value="HIBADH-related"/>
</dbReference>
<dbReference type="InterPro" id="IPR013328">
    <property type="entry name" value="6PGD_dom2"/>
</dbReference>
<dbReference type="PANTHER" id="PTHR43580:SF2">
    <property type="entry name" value="CYTOKINE-LIKE NUCLEAR FACTOR N-PAC"/>
    <property type="match status" value="1"/>
</dbReference>
<dbReference type="Proteomes" id="UP000054241">
    <property type="component" value="Unassembled WGS sequence"/>
</dbReference>
<keyword evidence="8" id="KW-1185">Reference proteome</keyword>
<dbReference type="SUPFAM" id="SSF48179">
    <property type="entry name" value="6-phosphogluconate dehydrogenase C-terminal domain-like"/>
    <property type="match status" value="1"/>
</dbReference>
<dbReference type="PIRSF" id="PIRSF000103">
    <property type="entry name" value="HIBADH"/>
    <property type="match status" value="1"/>
</dbReference>
<reference evidence="7 8" key="1">
    <citation type="submission" date="2015-10" db="EMBL/GenBank/DDBJ databases">
        <title>Draft genome sequence of Streptomyces cellostaticus DSM 40189, type strain for the species Streptomyces cellostaticus.</title>
        <authorList>
            <person name="Ruckert C."/>
            <person name="Winkler A."/>
            <person name="Kalinowski J."/>
            <person name="Kampfer P."/>
            <person name="Glaeser S."/>
        </authorList>
    </citation>
    <scope>NUCLEOTIDE SEQUENCE [LARGE SCALE GENOMIC DNA]</scope>
    <source>
        <strain evidence="7 8">DSM 40189</strain>
    </source>
</reference>
<evidence type="ECO:0000259" key="6">
    <source>
        <dbReference type="Pfam" id="PF14833"/>
    </source>
</evidence>
<evidence type="ECO:0000313" key="7">
    <source>
        <dbReference type="EMBL" id="KUM94326.1"/>
    </source>
</evidence>
<evidence type="ECO:0000313" key="8">
    <source>
        <dbReference type="Proteomes" id="UP000054241"/>
    </source>
</evidence>
<dbReference type="Pfam" id="PF03446">
    <property type="entry name" value="NAD_binding_2"/>
    <property type="match status" value="1"/>
</dbReference>
<evidence type="ECO:0000256" key="3">
    <source>
        <dbReference type="ARBA" id="ARBA00023027"/>
    </source>
</evidence>
<keyword evidence="3" id="KW-0520">NAD</keyword>
<dbReference type="EMBL" id="LMWL01000038">
    <property type="protein sequence ID" value="KUM94326.1"/>
    <property type="molecule type" value="Genomic_DNA"/>
</dbReference>
<gene>
    <name evidence="7" type="ORF">AQI88_21690</name>
</gene>
<evidence type="ECO:0000256" key="4">
    <source>
        <dbReference type="PIRSR" id="PIRSR000103-1"/>
    </source>
</evidence>
<dbReference type="Gene3D" id="1.10.1040.10">
    <property type="entry name" value="N-(1-d-carboxylethyl)-l-norvaline Dehydrogenase, domain 2"/>
    <property type="match status" value="1"/>
</dbReference>
<dbReference type="InterPro" id="IPR029154">
    <property type="entry name" value="HIBADH-like_NADP-bd"/>
</dbReference>
<evidence type="ECO:0000256" key="2">
    <source>
        <dbReference type="ARBA" id="ARBA00023002"/>
    </source>
</evidence>
<comment type="similarity">
    <text evidence="1">Belongs to the HIBADH-related family.</text>
</comment>
<dbReference type="InterPro" id="IPR008927">
    <property type="entry name" value="6-PGluconate_DH-like_C_sf"/>
</dbReference>
<dbReference type="InterPro" id="IPR006115">
    <property type="entry name" value="6PGDH_NADP-bd"/>
</dbReference>
<protein>
    <submittedName>
        <fullName evidence="7">3-hydroxyisobutyrate dehydrogenase</fullName>
    </submittedName>
</protein>
<accession>A0A117PVN2</accession>
<dbReference type="InterPro" id="IPR036291">
    <property type="entry name" value="NAD(P)-bd_dom_sf"/>
</dbReference>
<organism evidence="7 8">
    <name type="scientific">Streptomyces cellostaticus</name>
    <dbReference type="NCBI Taxonomy" id="67285"/>
    <lineage>
        <taxon>Bacteria</taxon>
        <taxon>Bacillati</taxon>
        <taxon>Actinomycetota</taxon>
        <taxon>Actinomycetes</taxon>
        <taxon>Kitasatosporales</taxon>
        <taxon>Streptomycetaceae</taxon>
        <taxon>Streptomyces</taxon>
    </lineage>
</organism>
<evidence type="ECO:0000259" key="5">
    <source>
        <dbReference type="Pfam" id="PF03446"/>
    </source>
</evidence>
<dbReference type="InterPro" id="IPR051265">
    <property type="entry name" value="HIBADH-related_NP60_sf"/>
</dbReference>
<feature type="domain" description="6-phosphogluconate dehydrogenase NADP-binding" evidence="5">
    <location>
        <begin position="7"/>
        <end position="162"/>
    </location>
</feature>
<dbReference type="GO" id="GO:0051287">
    <property type="term" value="F:NAD binding"/>
    <property type="evidence" value="ECO:0007669"/>
    <property type="project" value="InterPro"/>
</dbReference>
<feature type="active site" evidence="4">
    <location>
        <position position="174"/>
    </location>
</feature>
<dbReference type="Gene3D" id="3.40.50.720">
    <property type="entry name" value="NAD(P)-binding Rossmann-like Domain"/>
    <property type="match status" value="1"/>
</dbReference>
<keyword evidence="2" id="KW-0560">Oxidoreductase</keyword>
<proteinExistence type="inferred from homology"/>
<comment type="caution">
    <text evidence="7">The sequence shown here is derived from an EMBL/GenBank/DDBJ whole genome shotgun (WGS) entry which is preliminary data.</text>
</comment>
<name>A0A117PVN2_9ACTN</name>
<evidence type="ECO:0000256" key="1">
    <source>
        <dbReference type="ARBA" id="ARBA00009080"/>
    </source>
</evidence>
<dbReference type="OrthoDB" id="3185659at2"/>
<dbReference type="Pfam" id="PF14833">
    <property type="entry name" value="NAD_binding_11"/>
    <property type="match status" value="1"/>
</dbReference>
<dbReference type="STRING" id="67285.AQI88_21690"/>
<dbReference type="GO" id="GO:0016491">
    <property type="term" value="F:oxidoreductase activity"/>
    <property type="evidence" value="ECO:0007669"/>
    <property type="project" value="UniProtKB-KW"/>
</dbReference>
<sequence length="296" mass="30532">MTDKTTVTVLGTGIMGAAMARNLCRAGLAVRAWNRTREKAEPLAADGAHVAGTAAEAVEGADVVLTMLYDGNTVLDVMREAAPALRPGTVWAQCTTAGTELVADLAAFAREHGLVFYDAPVLGTRQPAETGQLTVLAAGPEEGREAVTPVFDAVGAKTVWTGEDGSAGSASRLKLVANSWVLAATAAAGEVLALSKALGVDPQGFFDLIEGGPLDMGYLRAKSALVLDQRLTPASFAVATAEKDARLILEAGERGGVRLDVAEAAAERFARAAAQGHADEDMAAAYFASFDEKSGD</sequence>
<dbReference type="RefSeq" id="WP_067001959.1">
    <property type="nucleotide sequence ID" value="NZ_BNDU01000006.1"/>
</dbReference>
<dbReference type="GO" id="GO:0050661">
    <property type="term" value="F:NADP binding"/>
    <property type="evidence" value="ECO:0007669"/>
    <property type="project" value="InterPro"/>
</dbReference>
<dbReference type="SUPFAM" id="SSF51735">
    <property type="entry name" value="NAD(P)-binding Rossmann-fold domains"/>
    <property type="match status" value="1"/>
</dbReference>
<feature type="domain" description="3-hydroxyisobutyrate dehydrogenase-like NAD-binding" evidence="6">
    <location>
        <begin position="168"/>
        <end position="286"/>
    </location>
</feature>